<sequence length="163" mass="18764">MEEHSEGSDEDGPLHTEESRPFNWRSKLANKGAFKRMWGRWMQRVRNFLHSNQCVKRFSLYSYRYPSNAVYTVVIIASLLLCLISFWAGTGLLGFATGVYFAFLIVSYLVGIGRYIEAFGYLNTLLLFAITVCFFVATPAFFVALAAGVGLRYLYRYLFERTR</sequence>
<evidence type="ECO:0000313" key="2">
    <source>
        <dbReference type="EMBL" id="MBN4066676.1"/>
    </source>
</evidence>
<keyword evidence="3" id="KW-1185">Reference proteome</keyword>
<feature type="transmembrane region" description="Helical" evidence="1">
    <location>
        <begin position="128"/>
        <end position="155"/>
    </location>
</feature>
<organism evidence="2 3">
    <name type="scientific">Simkania negevensis</name>
    <dbReference type="NCBI Taxonomy" id="83561"/>
    <lineage>
        <taxon>Bacteria</taxon>
        <taxon>Pseudomonadati</taxon>
        <taxon>Chlamydiota</taxon>
        <taxon>Chlamydiia</taxon>
        <taxon>Parachlamydiales</taxon>
        <taxon>Simkaniaceae</taxon>
        <taxon>Simkania</taxon>
    </lineage>
</organism>
<dbReference type="Proteomes" id="UP000722121">
    <property type="component" value="Unassembled WGS sequence"/>
</dbReference>
<gene>
    <name evidence="2" type="ORF">JYU14_01160</name>
</gene>
<accession>A0ABS3AQV8</accession>
<keyword evidence="1" id="KW-1133">Transmembrane helix</keyword>
<evidence type="ECO:0000256" key="1">
    <source>
        <dbReference type="SAM" id="Phobius"/>
    </source>
</evidence>
<reference evidence="2 3" key="1">
    <citation type="submission" date="2021-02" db="EMBL/GenBank/DDBJ databases">
        <title>Activity-based single-cell genomes from oceanic crustal fluid captures similar information to metagenomic and metatranscriptomic surveys with orders of magnitude less sampling.</title>
        <authorList>
            <person name="D'Angelo T.S."/>
            <person name="Orcutt B.N."/>
        </authorList>
    </citation>
    <scope>NUCLEOTIDE SEQUENCE [LARGE SCALE GENOMIC DNA]</scope>
    <source>
        <strain evidence="2">AH-315-G07</strain>
    </source>
</reference>
<feature type="transmembrane region" description="Helical" evidence="1">
    <location>
        <begin position="95"/>
        <end position="116"/>
    </location>
</feature>
<proteinExistence type="predicted"/>
<feature type="transmembrane region" description="Helical" evidence="1">
    <location>
        <begin position="69"/>
        <end position="88"/>
    </location>
</feature>
<keyword evidence="1" id="KW-0472">Membrane</keyword>
<keyword evidence="1" id="KW-0812">Transmembrane</keyword>
<protein>
    <submittedName>
        <fullName evidence="2">Uncharacterized protein</fullName>
    </submittedName>
</protein>
<evidence type="ECO:0000313" key="3">
    <source>
        <dbReference type="Proteomes" id="UP000722121"/>
    </source>
</evidence>
<name>A0ABS3AQV8_9BACT</name>
<comment type="caution">
    <text evidence="2">The sequence shown here is derived from an EMBL/GenBank/DDBJ whole genome shotgun (WGS) entry which is preliminary data.</text>
</comment>
<dbReference type="EMBL" id="JAFITR010000015">
    <property type="protein sequence ID" value="MBN4066676.1"/>
    <property type="molecule type" value="Genomic_DNA"/>
</dbReference>